<comment type="caution">
    <text evidence="2">The sequence shown here is derived from an EMBL/GenBank/DDBJ whole genome shotgun (WGS) entry which is preliminary data.</text>
</comment>
<accession>A0A9P6BZR6</accession>
<organism evidence="2 3">
    <name type="scientific">Macrolepiota fuliginosa MF-IS2</name>
    <dbReference type="NCBI Taxonomy" id="1400762"/>
    <lineage>
        <taxon>Eukaryota</taxon>
        <taxon>Fungi</taxon>
        <taxon>Dikarya</taxon>
        <taxon>Basidiomycota</taxon>
        <taxon>Agaricomycotina</taxon>
        <taxon>Agaricomycetes</taxon>
        <taxon>Agaricomycetidae</taxon>
        <taxon>Agaricales</taxon>
        <taxon>Agaricineae</taxon>
        <taxon>Agaricaceae</taxon>
        <taxon>Macrolepiota</taxon>
    </lineage>
</organism>
<proteinExistence type="predicted"/>
<gene>
    <name evidence="2" type="ORF">P691DRAFT_840564</name>
</gene>
<dbReference type="EMBL" id="MU151430">
    <property type="protein sequence ID" value="KAF9443830.1"/>
    <property type="molecule type" value="Genomic_DNA"/>
</dbReference>
<reference evidence="2" key="1">
    <citation type="submission" date="2020-11" db="EMBL/GenBank/DDBJ databases">
        <authorList>
            <consortium name="DOE Joint Genome Institute"/>
            <person name="Ahrendt S."/>
            <person name="Riley R."/>
            <person name="Andreopoulos W."/>
            <person name="Labutti K."/>
            <person name="Pangilinan J."/>
            <person name="Ruiz-Duenas F.J."/>
            <person name="Barrasa J.M."/>
            <person name="Sanchez-Garcia M."/>
            <person name="Camarero S."/>
            <person name="Miyauchi S."/>
            <person name="Serrano A."/>
            <person name="Linde D."/>
            <person name="Babiker R."/>
            <person name="Drula E."/>
            <person name="Ayuso-Fernandez I."/>
            <person name="Pacheco R."/>
            <person name="Padilla G."/>
            <person name="Ferreira P."/>
            <person name="Barriuso J."/>
            <person name="Kellner H."/>
            <person name="Castanera R."/>
            <person name="Alfaro M."/>
            <person name="Ramirez L."/>
            <person name="Pisabarro A.G."/>
            <person name="Kuo A."/>
            <person name="Tritt A."/>
            <person name="Lipzen A."/>
            <person name="He G."/>
            <person name="Yan M."/>
            <person name="Ng V."/>
            <person name="Cullen D."/>
            <person name="Martin F."/>
            <person name="Rosso M.-N."/>
            <person name="Henrissat B."/>
            <person name="Hibbett D."/>
            <person name="Martinez A.T."/>
            <person name="Grigoriev I.V."/>
        </authorList>
    </citation>
    <scope>NUCLEOTIDE SEQUENCE</scope>
    <source>
        <strain evidence="2">MF-IS2</strain>
    </source>
</reference>
<feature type="transmembrane region" description="Helical" evidence="1">
    <location>
        <begin position="57"/>
        <end position="80"/>
    </location>
</feature>
<keyword evidence="1" id="KW-1133">Transmembrane helix</keyword>
<keyword evidence="1" id="KW-0812">Transmembrane</keyword>
<evidence type="ECO:0008006" key="4">
    <source>
        <dbReference type="Google" id="ProtNLM"/>
    </source>
</evidence>
<protein>
    <recommendedName>
        <fullName evidence="4">Transmembrane protein</fullName>
    </recommendedName>
</protein>
<dbReference type="Proteomes" id="UP000807342">
    <property type="component" value="Unassembled WGS sequence"/>
</dbReference>
<dbReference type="OrthoDB" id="3059023at2759"/>
<dbReference type="AlphaFoldDB" id="A0A9P6BZR6"/>
<evidence type="ECO:0000313" key="2">
    <source>
        <dbReference type="EMBL" id="KAF9443830.1"/>
    </source>
</evidence>
<keyword evidence="3" id="KW-1185">Reference proteome</keyword>
<sequence length="548" mass="59280">MSQADTAIVLIEGKDPHPRQSPNMNPYKSSRPFPEITSKLLFSRYTLFATMELGFTAFAYGLIAIFTFWHTVAVACALTICYDTFSREWAACPDEKTDKVSTVTSGVGDRVRYSFQGRATKSFRTAFLAFIGLTILHTMGLSTITVTSGIQLEENLHIGLISTSSITPNSTNSNTLDFQVQLAQANMVVRLEQLLRSPWGYVPQPNWLIPLPAEGLGPATTVEYETDLAEFHYTCQWQAPESFSQSSIVVGGQTWGGGFQSNASSVIDDLSRVRNGSSILQLLPESYTGLSAYMFLGGNSTVAVNSTSLSEAWVDLNGLPSTFNPDGFATHHHSSSAVDWVRAPLATILICDPRLRFVTGSVLLNPSTNLTATDITVRSIGGIASPGNIDPTTAKTLFTAALTTAIGSVDLVAALRAIDFSNFNSVAAYMLLALPASRDWDNLSAIRPLDIKTINRNVDSFTLSALKSFTSGYRPGADIRASESVSAAVVKAQYTSGRLSLATSVQFAVLHSVLFCILAVTLAVLTHLNRTQGRSPFDLAYVKRELGY</sequence>
<evidence type="ECO:0000256" key="1">
    <source>
        <dbReference type="SAM" id="Phobius"/>
    </source>
</evidence>
<name>A0A9P6BZR6_9AGAR</name>
<evidence type="ECO:0000313" key="3">
    <source>
        <dbReference type="Proteomes" id="UP000807342"/>
    </source>
</evidence>
<feature type="transmembrane region" description="Helical" evidence="1">
    <location>
        <begin position="126"/>
        <end position="146"/>
    </location>
</feature>
<feature type="transmembrane region" description="Helical" evidence="1">
    <location>
        <begin position="505"/>
        <end position="525"/>
    </location>
</feature>
<keyword evidence="1" id="KW-0472">Membrane</keyword>